<feature type="region of interest" description="Disordered" evidence="1">
    <location>
        <begin position="613"/>
        <end position="714"/>
    </location>
</feature>
<dbReference type="InterPro" id="IPR036028">
    <property type="entry name" value="SH3-like_dom_sf"/>
</dbReference>
<evidence type="ECO:0000313" key="4">
    <source>
        <dbReference type="Proteomes" id="UP000007879"/>
    </source>
</evidence>
<feature type="region of interest" description="Disordered" evidence="1">
    <location>
        <begin position="255"/>
        <end position="319"/>
    </location>
</feature>
<evidence type="ECO:0000256" key="1">
    <source>
        <dbReference type="SAM" id="MobiDB-lite"/>
    </source>
</evidence>
<dbReference type="Gene3D" id="2.30.30.40">
    <property type="entry name" value="SH3 Domains"/>
    <property type="match status" value="1"/>
</dbReference>
<dbReference type="SUPFAM" id="SSF50044">
    <property type="entry name" value="SH3-domain"/>
    <property type="match status" value="1"/>
</dbReference>
<dbReference type="eggNOG" id="KOG0708">
    <property type="taxonomic scope" value="Eukaryota"/>
</dbReference>
<dbReference type="EnsemblMetazoa" id="Aqu2.1.24542_001">
    <property type="protein sequence ID" value="Aqu2.1.24542_001"/>
    <property type="gene ID" value="Aqu2.1.24542"/>
</dbReference>
<dbReference type="InParanoid" id="A0A1X7U9A8"/>
<feature type="domain" description="PDZ" evidence="2">
    <location>
        <begin position="906"/>
        <end position="947"/>
    </location>
</feature>
<dbReference type="AlphaFoldDB" id="A0A1X7U9A8"/>
<dbReference type="Gene3D" id="2.30.42.10">
    <property type="match status" value="1"/>
</dbReference>
<dbReference type="STRING" id="400682.A0A1X7U9A8"/>
<organism evidence="3">
    <name type="scientific">Amphimedon queenslandica</name>
    <name type="common">Sponge</name>
    <dbReference type="NCBI Taxonomy" id="400682"/>
    <lineage>
        <taxon>Eukaryota</taxon>
        <taxon>Metazoa</taxon>
        <taxon>Porifera</taxon>
        <taxon>Demospongiae</taxon>
        <taxon>Heteroscleromorpha</taxon>
        <taxon>Haplosclerida</taxon>
        <taxon>Niphatidae</taxon>
        <taxon>Amphimedon</taxon>
    </lineage>
</organism>
<dbReference type="Proteomes" id="UP000007879">
    <property type="component" value="Unassembled WGS sequence"/>
</dbReference>
<dbReference type="InterPro" id="IPR036034">
    <property type="entry name" value="PDZ_sf"/>
</dbReference>
<keyword evidence="4" id="KW-1185">Reference proteome</keyword>
<dbReference type="GO" id="GO:0045216">
    <property type="term" value="P:cell-cell junction organization"/>
    <property type="evidence" value="ECO:0007669"/>
    <property type="project" value="TreeGrafter"/>
</dbReference>
<accession>A0A1X7U9A8</accession>
<sequence length="1162" mass="127534">MSSYPGAQSQSYTDWLRGWKQWAKTRKRGRMAQFIIEKLEEGKQAKWLSINKGLFELTEWHMIAKEWFGEKPRNSEEVDAPCMLRKGLPRAFPGLEEVKEKSRKEGTQYRSRVFQASPMLMQEVFLHINSHGASYYPQQGHTGEEYSTVPGFTYTSAVEGYSTSAAAAYYQMVPQIKSEYPTVSHNHVPGPELPGGIQLGNGESTYLHQTQSYTNNDIDTLAEVIASGDSMETTGGAAPSYQIGLSNGWGGYSSSPGPASTNVLSQHQIPNSPPVYSAGGATFIGSPSQNLYHSPHSAHSPRISPEPTHSLSTSSYPPSVVDLQSTASTVGVPGTIINNGPVELSPPTTVQSPIVTDEVMEVKAVPNSSSMEGGGYMALIFYQPLPRGQKTVYFISTTQTPYYQLEQAVDENTFTLSCQIPKYPYAEEVELRVYCDQQHIASTTFRFYQNFSSSPEVLLQLLNSQLQSQFHMGSGTHGGVGAATGGASGQATYNGGYVPSSMYQLLLGACRLGCEPLVYSLLCSPIMENITGEQLKEAEECATSNGHMKLADHLNELYILHDMTPSPTLLCRCEGRETHVPAWYDEIDQLDQGGDTPQERAETVMNQIMAAITKAKDQPKEDDNKNEEVIDDITPTVEAMATLSVNEPLGSPTEKSPKRRLSSTSRLIRQTNSISEDDNDKRAEDSSPPASTDPLSPTRRESADQISDLPVQHSFKKLPLTQMSDADSAIGLSFDEESLDTRRRSSLQNEFGSSVDVQGYKLSPTVGMEVANALDWESVFLVNSDFSSGDKKIFHKGDQIVQIGDHSTREMSAKDFGEILQTEATNGTTLYFISGSSTERSFPERLLHRTPSDQSLLASSTRVSQLLNTKASNQRTVVVSSPSIINVIGGKTVGMFVNDVRGLSQISQGDQILYINGRSVYGLSLYDVNQILSKISGSFELIVAENKGKFSSIRDQVELDSFYVRSLIDHTPANSREMTLKKGMLLRVVNTFSYQNYWLAWNVDEASGAETSLKKIPAPQNTQKQAGPSSLYERVHYSKSTSPRPVFVIGAKSDAIVSSMCSKSSQLKQCHTTEDILRTYSEGTHSPIASVLDVSMIQLLSGLQPIVLQVSYEGSPVTEQVDISSRINIDAIISESSSDREALQAVHRIQSQPVWRPAGLIH</sequence>
<dbReference type="PROSITE" id="PS50106">
    <property type="entry name" value="PDZ"/>
    <property type="match status" value="1"/>
</dbReference>
<dbReference type="PANTHER" id="PTHR13865">
    <property type="entry name" value="TIGHT JUNCTION PROTEIN"/>
    <property type="match status" value="1"/>
</dbReference>
<dbReference type="InterPro" id="IPR001478">
    <property type="entry name" value="PDZ"/>
</dbReference>
<feature type="compositionally biased region" description="Basic and acidic residues" evidence="1">
    <location>
        <begin position="614"/>
        <end position="628"/>
    </location>
</feature>
<reference evidence="3" key="2">
    <citation type="submission" date="2017-05" db="UniProtKB">
        <authorList>
            <consortium name="EnsemblMetazoa"/>
        </authorList>
    </citation>
    <scope>IDENTIFICATION</scope>
</reference>
<evidence type="ECO:0000259" key="2">
    <source>
        <dbReference type="PROSITE" id="PS50106"/>
    </source>
</evidence>
<name>A0A1X7U9A8_AMPQE</name>
<dbReference type="PANTHER" id="PTHR13865:SF28">
    <property type="entry name" value="POLYCHAETOID, ISOFORM O"/>
    <property type="match status" value="1"/>
</dbReference>
<dbReference type="GO" id="GO:0005923">
    <property type="term" value="C:bicellular tight junction"/>
    <property type="evidence" value="ECO:0007669"/>
    <property type="project" value="TreeGrafter"/>
</dbReference>
<protein>
    <recommendedName>
        <fullName evidence="2">PDZ domain-containing protein</fullName>
    </recommendedName>
</protein>
<proteinExistence type="predicted"/>
<dbReference type="GO" id="GO:0098609">
    <property type="term" value="P:cell-cell adhesion"/>
    <property type="evidence" value="ECO:0007669"/>
    <property type="project" value="TreeGrafter"/>
</dbReference>
<dbReference type="EnsemblMetazoa" id="XM_011407371.2">
    <property type="protein sequence ID" value="XP_011405673.2"/>
    <property type="gene ID" value="LOC105313719"/>
</dbReference>
<dbReference type="CDD" id="cd00136">
    <property type="entry name" value="PDZ_canonical"/>
    <property type="match status" value="1"/>
</dbReference>
<feature type="compositionally biased region" description="Polar residues" evidence="1">
    <location>
        <begin position="662"/>
        <end position="674"/>
    </location>
</feature>
<reference evidence="4" key="1">
    <citation type="journal article" date="2010" name="Nature">
        <title>The Amphimedon queenslandica genome and the evolution of animal complexity.</title>
        <authorList>
            <person name="Srivastava M."/>
            <person name="Simakov O."/>
            <person name="Chapman J."/>
            <person name="Fahey B."/>
            <person name="Gauthier M.E."/>
            <person name="Mitros T."/>
            <person name="Richards G.S."/>
            <person name="Conaco C."/>
            <person name="Dacre M."/>
            <person name="Hellsten U."/>
            <person name="Larroux C."/>
            <person name="Putnam N.H."/>
            <person name="Stanke M."/>
            <person name="Adamska M."/>
            <person name="Darling A."/>
            <person name="Degnan S.M."/>
            <person name="Oakley T.H."/>
            <person name="Plachetzki D.C."/>
            <person name="Zhai Y."/>
            <person name="Adamski M."/>
            <person name="Calcino A."/>
            <person name="Cummins S.F."/>
            <person name="Goodstein D.M."/>
            <person name="Harris C."/>
            <person name="Jackson D.J."/>
            <person name="Leys S.P."/>
            <person name="Shu S."/>
            <person name="Woodcroft B.J."/>
            <person name="Vervoort M."/>
            <person name="Kosik K.S."/>
            <person name="Manning G."/>
            <person name="Degnan B.M."/>
            <person name="Rokhsar D.S."/>
        </authorList>
    </citation>
    <scope>NUCLEOTIDE SEQUENCE [LARGE SCALE GENOMIC DNA]</scope>
</reference>
<dbReference type="SUPFAM" id="SSF50156">
    <property type="entry name" value="PDZ domain-like"/>
    <property type="match status" value="1"/>
</dbReference>
<feature type="compositionally biased region" description="Polar residues" evidence="1">
    <location>
        <begin position="307"/>
        <end position="319"/>
    </location>
</feature>
<evidence type="ECO:0000313" key="3">
    <source>
        <dbReference type="EnsemblMetazoa" id="Aqu2.1.24542_001"/>
    </source>
</evidence>
<dbReference type="GO" id="GO:0005886">
    <property type="term" value="C:plasma membrane"/>
    <property type="evidence" value="ECO:0007669"/>
    <property type="project" value="TreeGrafter"/>
</dbReference>
<dbReference type="GO" id="GO:0150105">
    <property type="term" value="P:protein localization to cell-cell junction"/>
    <property type="evidence" value="ECO:0007669"/>
    <property type="project" value="TreeGrafter"/>
</dbReference>
<dbReference type="OrthoDB" id="438726at2759"/>
<feature type="compositionally biased region" description="Polar residues" evidence="1">
    <location>
        <begin position="255"/>
        <end position="270"/>
    </location>
</feature>
<dbReference type="KEGG" id="aqu:105313719"/>
<gene>
    <name evidence="3" type="primary">105313719</name>
</gene>
<dbReference type="GO" id="GO:0050839">
    <property type="term" value="F:cell adhesion molecule binding"/>
    <property type="evidence" value="ECO:0007669"/>
    <property type="project" value="TreeGrafter"/>
</dbReference>